<comment type="subcellular location">
    <subcellularLocation>
        <location evidence="1">Cell membrane</location>
        <topology evidence="1">Peripheral membrane protein</topology>
        <orientation evidence="1">Cytoplasmic side</orientation>
    </subcellularLocation>
</comment>
<comment type="similarity">
    <text evidence="1">Belongs to the UPF0161 family.</text>
</comment>
<evidence type="ECO:0000313" key="2">
    <source>
        <dbReference type="EMBL" id="PWB95639.1"/>
    </source>
</evidence>
<dbReference type="NCBIfam" id="TIGR00278">
    <property type="entry name" value="membrane protein insertion efficiency factor YidD"/>
    <property type="match status" value="1"/>
</dbReference>
<dbReference type="SMART" id="SM01234">
    <property type="entry name" value="Haemolytic"/>
    <property type="match status" value="1"/>
</dbReference>
<comment type="function">
    <text evidence="1">Could be involved in insertion of integral membrane proteins into the membrane.</text>
</comment>
<accession>A0A2U1SVL4</accession>
<dbReference type="OrthoDB" id="9801753at2"/>
<dbReference type="PANTHER" id="PTHR33383">
    <property type="entry name" value="MEMBRANE PROTEIN INSERTION EFFICIENCY FACTOR-RELATED"/>
    <property type="match status" value="1"/>
</dbReference>
<dbReference type="InterPro" id="IPR002696">
    <property type="entry name" value="Membr_insert_effic_factor_YidD"/>
</dbReference>
<name>A0A2U1SVL4_METSR</name>
<keyword evidence="1" id="KW-1003">Cell membrane</keyword>
<evidence type="ECO:0000313" key="3">
    <source>
        <dbReference type="Proteomes" id="UP000245137"/>
    </source>
</evidence>
<dbReference type="AlphaFoldDB" id="A0A2U1SVL4"/>
<dbReference type="GO" id="GO:0005886">
    <property type="term" value="C:plasma membrane"/>
    <property type="evidence" value="ECO:0007669"/>
    <property type="project" value="UniProtKB-SubCell"/>
</dbReference>
<comment type="caution">
    <text evidence="2">The sequence shown here is derived from an EMBL/GenBank/DDBJ whole genome shotgun (WGS) entry which is preliminary data.</text>
</comment>
<protein>
    <recommendedName>
        <fullName evidence="1">Putative membrane protein insertion efficiency factor</fullName>
    </recommendedName>
</protein>
<dbReference type="EMBL" id="PUIV01000001">
    <property type="protein sequence ID" value="PWB95639.1"/>
    <property type="molecule type" value="Genomic_DNA"/>
</dbReference>
<dbReference type="Proteomes" id="UP000245137">
    <property type="component" value="Unassembled WGS sequence"/>
</dbReference>
<keyword evidence="3" id="KW-1185">Reference proteome</keyword>
<keyword evidence="1" id="KW-0472">Membrane</keyword>
<organism evidence="2 3">
    <name type="scientific">Methylosinus sporium</name>
    <dbReference type="NCBI Taxonomy" id="428"/>
    <lineage>
        <taxon>Bacteria</taxon>
        <taxon>Pseudomonadati</taxon>
        <taxon>Pseudomonadota</taxon>
        <taxon>Alphaproteobacteria</taxon>
        <taxon>Hyphomicrobiales</taxon>
        <taxon>Methylocystaceae</taxon>
        <taxon>Methylosinus</taxon>
    </lineage>
</organism>
<dbReference type="HAMAP" id="MF_00386">
    <property type="entry name" value="UPF0161_YidD"/>
    <property type="match status" value="1"/>
</dbReference>
<dbReference type="Pfam" id="PF01809">
    <property type="entry name" value="YidD"/>
    <property type="match status" value="1"/>
</dbReference>
<gene>
    <name evidence="2" type="ORF">C5689_00530</name>
</gene>
<dbReference type="RefSeq" id="WP_108915590.1">
    <property type="nucleotide sequence ID" value="NZ_BGJY01000001.1"/>
</dbReference>
<proteinExistence type="inferred from homology"/>
<sequence length="116" mass="12712">MLRSLPARAARALILLYRLSLSALIGRECRYLPSCSEYADEAISRHGLWAGGWMGFARVCRCRPGGGDGYDPVPQTTPEAAHPLAPWRYGAWRRPPVCEAVEGGDQDRAISSTARP</sequence>
<dbReference type="PANTHER" id="PTHR33383:SF1">
    <property type="entry name" value="MEMBRANE PROTEIN INSERTION EFFICIENCY FACTOR-RELATED"/>
    <property type="match status" value="1"/>
</dbReference>
<evidence type="ECO:0000256" key="1">
    <source>
        <dbReference type="HAMAP-Rule" id="MF_00386"/>
    </source>
</evidence>
<reference evidence="2 3" key="1">
    <citation type="journal article" date="2018" name="Appl. Microbiol. Biotechnol.">
        <title>Co-cultivation of the strictly anaerobic methanogen Methanosarcina barkeri with aerobic methanotrophs in an oxygen-limited membrane bioreactor.</title>
        <authorList>
            <person name="In 't Zandt M.H."/>
            <person name="van den Bosch T.J.M."/>
            <person name="Rijkers R."/>
            <person name="van Kessel M.A.H.J."/>
            <person name="Jetten M.S.M."/>
            <person name="Welte C.U."/>
        </authorList>
    </citation>
    <scope>NUCLEOTIDE SEQUENCE [LARGE SCALE GENOMIC DNA]</scope>
    <source>
        <strain evidence="2 3">DSM 17706</strain>
    </source>
</reference>